<comment type="caution">
    <text evidence="1">The sequence shown here is derived from an EMBL/GenBank/DDBJ whole genome shotgun (WGS) entry which is preliminary data.</text>
</comment>
<organism evidence="1 2">
    <name type="scientific">Stentor coeruleus</name>
    <dbReference type="NCBI Taxonomy" id="5963"/>
    <lineage>
        <taxon>Eukaryota</taxon>
        <taxon>Sar</taxon>
        <taxon>Alveolata</taxon>
        <taxon>Ciliophora</taxon>
        <taxon>Postciliodesmatophora</taxon>
        <taxon>Heterotrichea</taxon>
        <taxon>Heterotrichida</taxon>
        <taxon>Stentoridae</taxon>
        <taxon>Stentor</taxon>
    </lineage>
</organism>
<gene>
    <name evidence="1" type="ORF">SteCoe_8799</name>
</gene>
<reference evidence="1 2" key="1">
    <citation type="submission" date="2016-11" db="EMBL/GenBank/DDBJ databases">
        <title>The macronuclear genome of Stentor coeruleus: a giant cell with tiny introns.</title>
        <authorList>
            <person name="Slabodnick M."/>
            <person name="Ruby J.G."/>
            <person name="Reiff S.B."/>
            <person name="Swart E.C."/>
            <person name="Gosai S."/>
            <person name="Prabakaran S."/>
            <person name="Witkowska E."/>
            <person name="Larue G.E."/>
            <person name="Fisher S."/>
            <person name="Freeman R.M."/>
            <person name="Gunawardena J."/>
            <person name="Chu W."/>
            <person name="Stover N.A."/>
            <person name="Gregory B.D."/>
            <person name="Nowacki M."/>
            <person name="Derisi J."/>
            <person name="Roy S.W."/>
            <person name="Marshall W.F."/>
            <person name="Sood P."/>
        </authorList>
    </citation>
    <scope>NUCLEOTIDE SEQUENCE [LARGE SCALE GENOMIC DNA]</scope>
    <source>
        <strain evidence="1">WM001</strain>
    </source>
</reference>
<keyword evidence="2" id="KW-1185">Reference proteome</keyword>
<dbReference type="Proteomes" id="UP000187209">
    <property type="component" value="Unassembled WGS sequence"/>
</dbReference>
<proteinExistence type="predicted"/>
<name>A0A1R2CJ74_9CILI</name>
<accession>A0A1R2CJ74</accession>
<protein>
    <submittedName>
        <fullName evidence="1">Uncharacterized protein</fullName>
    </submittedName>
</protein>
<dbReference type="AlphaFoldDB" id="A0A1R2CJ74"/>
<dbReference type="EMBL" id="MPUH01000134">
    <property type="protein sequence ID" value="OMJ89079.1"/>
    <property type="molecule type" value="Genomic_DNA"/>
</dbReference>
<evidence type="ECO:0000313" key="1">
    <source>
        <dbReference type="EMBL" id="OMJ89079.1"/>
    </source>
</evidence>
<evidence type="ECO:0000313" key="2">
    <source>
        <dbReference type="Proteomes" id="UP000187209"/>
    </source>
</evidence>
<sequence length="111" mass="13196">MSRRKIYNFPDMPIIIDKELTLKKNQVELSNARNSQDSLCVDDCKKYSRWKTRKIIPREKEKTSAPGFEDDKKNSLERCLKEDRFWAQKELEKLRARNRKNTKSACSCVIL</sequence>